<accession>W5JNA3</accession>
<proteinExistence type="predicted"/>
<gene>
    <name evidence="1" type="ORF">AND_002395</name>
</gene>
<name>W5JNA3_ANODA</name>
<organism evidence="1">
    <name type="scientific">Anopheles darlingi</name>
    <name type="common">Mosquito</name>
    <dbReference type="NCBI Taxonomy" id="43151"/>
    <lineage>
        <taxon>Eukaryota</taxon>
        <taxon>Metazoa</taxon>
        <taxon>Ecdysozoa</taxon>
        <taxon>Arthropoda</taxon>
        <taxon>Hexapoda</taxon>
        <taxon>Insecta</taxon>
        <taxon>Pterygota</taxon>
        <taxon>Neoptera</taxon>
        <taxon>Endopterygota</taxon>
        <taxon>Diptera</taxon>
        <taxon>Nematocera</taxon>
        <taxon>Culicoidea</taxon>
        <taxon>Culicidae</taxon>
        <taxon>Anophelinae</taxon>
        <taxon>Anopheles</taxon>
    </lineage>
</organism>
<reference evidence="1 3" key="1">
    <citation type="journal article" date="2010" name="BMC Genomics">
        <title>Combination of measures distinguishes pre-miRNAs from other stem-loops in the genome of the newly sequenced Anopheles darlingi.</title>
        <authorList>
            <person name="Mendes N.D."/>
            <person name="Freitas A.T."/>
            <person name="Vasconcelos A.T."/>
            <person name="Sagot M.F."/>
        </authorList>
    </citation>
    <scope>NUCLEOTIDE SEQUENCE</scope>
</reference>
<evidence type="ECO:0000313" key="3">
    <source>
        <dbReference type="Proteomes" id="UP000000673"/>
    </source>
</evidence>
<keyword evidence="3" id="KW-1185">Reference proteome</keyword>
<sequence>MNVSIDCRSGSFCPRYVSCILSEISICGSDNVACCGVARWRQIVLAARWLDKTGHQRQWLANAILQEDRRRTGSRNTAVRPALTTNRISIIFLDSHHGNGECPFCLD</sequence>
<dbReference type="EnsemblMetazoa" id="ADAC002395-RA">
    <property type="protein sequence ID" value="ADAC002395-PA"/>
    <property type="gene ID" value="ADAC002395"/>
</dbReference>
<dbReference type="HOGENOM" id="CLU_2212133_0_0_1"/>
<dbReference type="VEuPathDB" id="VectorBase:ADAC002395"/>
<dbReference type="Proteomes" id="UP000000673">
    <property type="component" value="Unassembled WGS sequence"/>
</dbReference>
<reference evidence="1" key="3">
    <citation type="journal article" date="2013" name="Nucleic Acids Res.">
        <title>The genome of Anopheles darlingi, the main neotropical malaria vector.</title>
        <authorList>
            <person name="Marinotti O."/>
            <person name="Cerqueira G.C."/>
            <person name="de Almeida L.G."/>
            <person name="Ferro M.I."/>
            <person name="Loreto E.L."/>
            <person name="Zaha A."/>
            <person name="Teixeira S.M."/>
            <person name="Wespiser A.R."/>
            <person name="Almeida E Silva A."/>
            <person name="Schlindwein A.D."/>
            <person name="Pacheco A.C."/>
            <person name="Silva A.L."/>
            <person name="Graveley B.R."/>
            <person name="Walenz B.P."/>
            <person name="Lima Bde A."/>
            <person name="Ribeiro C.A."/>
            <person name="Nunes-Silva C.G."/>
            <person name="de Carvalho C.R."/>
            <person name="Soares C.M."/>
            <person name="de Menezes C.B."/>
            <person name="Matiolli C."/>
            <person name="Caffrey D."/>
            <person name="Araujo D.A."/>
            <person name="de Oliveira D.M."/>
            <person name="Golenbock D."/>
            <person name="Grisard E.C."/>
            <person name="Fantinatti-Garboggini F."/>
            <person name="de Carvalho F.M."/>
            <person name="Barcellos F.G."/>
            <person name="Prosdocimi F."/>
            <person name="May G."/>
            <person name="Azevedo Junior G.M."/>
            <person name="Guimaraes G.M."/>
            <person name="Goldman G.H."/>
            <person name="Padilha I.Q."/>
            <person name="Batista Jda S."/>
            <person name="Ferro J.A."/>
            <person name="Ribeiro J.M."/>
            <person name="Fietto J.L."/>
            <person name="Dabbas K.M."/>
            <person name="Cerdeira L."/>
            <person name="Agnez-Lima L.F."/>
            <person name="Brocchi M."/>
            <person name="de Carvalho M.O."/>
            <person name="Teixeira Mde M."/>
            <person name="Diniz Maia Mde M."/>
            <person name="Goldman M.H."/>
            <person name="Cruz Schneider M.P."/>
            <person name="Felipe M.S."/>
            <person name="Hungria M."/>
            <person name="Nicolas M.F."/>
            <person name="Pereira M."/>
            <person name="Montes M.A."/>
            <person name="Cantao M.E."/>
            <person name="Vincentz M."/>
            <person name="Rafael M.S."/>
            <person name="Silverman N."/>
            <person name="Stoco P.H."/>
            <person name="Souza R.C."/>
            <person name="Vicentini R."/>
            <person name="Gazzinelli R.T."/>
            <person name="Neves Rde O."/>
            <person name="Silva R."/>
            <person name="Astolfi-Filho S."/>
            <person name="Maciel T.E."/>
            <person name="Urmenyi T.P."/>
            <person name="Tadei W.P."/>
            <person name="Camargo E.P."/>
            <person name="de Vasconcelos A.T."/>
        </authorList>
    </citation>
    <scope>NUCLEOTIDE SEQUENCE</scope>
</reference>
<reference evidence="1" key="2">
    <citation type="submission" date="2010-05" db="EMBL/GenBank/DDBJ databases">
        <authorList>
            <person name="Almeida L.G."/>
            <person name="Nicolas M.F."/>
            <person name="Souza R.C."/>
            <person name="Vasconcelos A.T.R."/>
        </authorList>
    </citation>
    <scope>NUCLEOTIDE SEQUENCE</scope>
</reference>
<reference evidence="2" key="4">
    <citation type="submission" date="2015-06" db="UniProtKB">
        <authorList>
            <consortium name="EnsemblMetazoa"/>
        </authorList>
    </citation>
    <scope>IDENTIFICATION</scope>
</reference>
<evidence type="ECO:0000313" key="1">
    <source>
        <dbReference type="EMBL" id="ETN65847.1"/>
    </source>
</evidence>
<evidence type="ECO:0000313" key="2">
    <source>
        <dbReference type="EnsemblMetazoa" id="ADAC002395-PA"/>
    </source>
</evidence>
<dbReference type="AlphaFoldDB" id="W5JNA3"/>
<protein>
    <submittedName>
        <fullName evidence="1 2">Uncharacterized protein</fullName>
    </submittedName>
</protein>
<dbReference type="EMBL" id="ADMH02000571">
    <property type="protein sequence ID" value="ETN65847.1"/>
    <property type="molecule type" value="Genomic_DNA"/>
</dbReference>